<proteinExistence type="predicted"/>
<feature type="region of interest" description="Disordered" evidence="2">
    <location>
        <begin position="86"/>
        <end position="121"/>
    </location>
</feature>
<dbReference type="Gene3D" id="1.20.1600.10">
    <property type="entry name" value="Outer membrane efflux proteins (OEP)"/>
    <property type="match status" value="1"/>
</dbReference>
<gene>
    <name evidence="3" type="ORF">HMPREF9624_01706</name>
</gene>
<accession>G9WRJ0</accession>
<reference evidence="3 4" key="1">
    <citation type="submission" date="2011-08" db="EMBL/GenBank/DDBJ databases">
        <title>The Genome Sequence of Oribacterium sp. ACB7.</title>
        <authorList>
            <consortium name="The Broad Institute Genome Sequencing Platform"/>
            <person name="Earl A."/>
            <person name="Ward D."/>
            <person name="Feldgarden M."/>
            <person name="Gevers D."/>
            <person name="Sizova M."/>
            <person name="Hazen A."/>
            <person name="Epstein S."/>
            <person name="Young S.K."/>
            <person name="Zeng Q."/>
            <person name="Gargeya S."/>
            <person name="Fitzgerald M."/>
            <person name="Haas B."/>
            <person name="Abouelleil A."/>
            <person name="Alvarado L."/>
            <person name="Arachchi H.M."/>
            <person name="Berlin A."/>
            <person name="Brown A."/>
            <person name="Chapman S.B."/>
            <person name="Chen Z."/>
            <person name="Dunbar C."/>
            <person name="Freedman E."/>
            <person name="Gearin G."/>
            <person name="Gellesch M."/>
            <person name="Goldberg J."/>
            <person name="Griggs A."/>
            <person name="Gujja S."/>
            <person name="Heiman D."/>
            <person name="Howarth C."/>
            <person name="Larson L."/>
            <person name="Lui A."/>
            <person name="MacDonald P.J.P."/>
            <person name="Montmayeur A."/>
            <person name="Murphy C."/>
            <person name="Neiman D."/>
            <person name="Pearson M."/>
            <person name="Priest M."/>
            <person name="Roberts A."/>
            <person name="Saif S."/>
            <person name="Shea T."/>
            <person name="Shenoy N."/>
            <person name="Sisk P."/>
            <person name="Stolte C."/>
            <person name="Sykes S."/>
            <person name="Wortman J."/>
            <person name="Nusbaum C."/>
            <person name="Birren B."/>
        </authorList>
    </citation>
    <scope>NUCLEOTIDE SEQUENCE [LARGE SCALE GENOMIC DNA]</scope>
    <source>
        <strain evidence="3 4">ACB7</strain>
    </source>
</reference>
<feature type="compositionally biased region" description="Low complexity" evidence="2">
    <location>
        <begin position="86"/>
        <end position="119"/>
    </location>
</feature>
<dbReference type="Proteomes" id="UP000003527">
    <property type="component" value="Unassembled WGS sequence"/>
</dbReference>
<protein>
    <recommendedName>
        <fullName evidence="5">Outer membrane efflux protein</fullName>
    </recommendedName>
</protein>
<evidence type="ECO:0000313" key="3">
    <source>
        <dbReference type="EMBL" id="EHL13930.1"/>
    </source>
</evidence>
<keyword evidence="1" id="KW-0175">Coiled coil</keyword>
<comment type="caution">
    <text evidence="3">The sequence shown here is derived from an EMBL/GenBank/DDBJ whole genome shotgun (WGS) entry which is preliminary data.</text>
</comment>
<feature type="coiled-coil region" evidence="1">
    <location>
        <begin position="167"/>
        <end position="194"/>
    </location>
</feature>
<name>G9WRJ0_9FIRM</name>
<evidence type="ECO:0000313" key="4">
    <source>
        <dbReference type="Proteomes" id="UP000003527"/>
    </source>
</evidence>
<evidence type="ECO:0000256" key="2">
    <source>
        <dbReference type="SAM" id="MobiDB-lite"/>
    </source>
</evidence>
<keyword evidence="4" id="KW-1185">Reference proteome</keyword>
<dbReference type="PATRIC" id="fig|796944.3.peg.215"/>
<dbReference type="AlphaFoldDB" id="G9WRJ0"/>
<feature type="coiled-coil region" evidence="1">
    <location>
        <begin position="312"/>
        <end position="339"/>
    </location>
</feature>
<dbReference type="HOGENOM" id="CLU_608120_0_0_9"/>
<organism evidence="3 4">
    <name type="scientific">Oribacterium asaccharolyticum ACB7</name>
    <dbReference type="NCBI Taxonomy" id="796944"/>
    <lineage>
        <taxon>Bacteria</taxon>
        <taxon>Bacillati</taxon>
        <taxon>Bacillota</taxon>
        <taxon>Clostridia</taxon>
        <taxon>Lachnospirales</taxon>
        <taxon>Lachnospiraceae</taxon>
        <taxon>Oribacterium</taxon>
    </lineage>
</organism>
<evidence type="ECO:0008006" key="5">
    <source>
        <dbReference type="Google" id="ProtNLM"/>
    </source>
</evidence>
<evidence type="ECO:0000256" key="1">
    <source>
        <dbReference type="SAM" id="Coils"/>
    </source>
</evidence>
<feature type="coiled-coil region" evidence="1">
    <location>
        <begin position="227"/>
        <end position="254"/>
    </location>
</feature>
<sequence>MECGTQKKELPYGMWNTKKALPMVVNYTKWERKLLYRINGNRDSKYGEKEGSRKRKAAALFCAVLFCLSAFPSLAENTNAGATSAETANAGTTSAENANAGTTSAETTNASATNSAGSNPTWDLEDNRISFYEVPELVEHYSSIAEMEKDILSESTKGIHGVKDAVKEQREDILDALSENINALKDERDNTEDKTVKEALTKEISKLEKVKNSKRILPGLDSSLVEANAALTELSKTDKEMTKAEKKAEKAVRSQFITGKAVLSDAMQNLLFSYAQTKNTENLLEKRVSLMNRSLEKVKKEMSLGKATANDVTAAELSLKSAESDLKKLRNGLDTMKRNIGLSLGWHMNTYQNITIDPIPDFPRDFLNGRNQETDYQAVLVRNGEYGEILREKEKNITGWTEKKQKQAEKAESIRSSLKALWENIETKSLSLKQAESTATLANLKKERALRMQEKGLIGRVDAEGMELDALSSENSYEEARLEYNQAVFRYEEAVNKGIISLD</sequence>
<dbReference type="EMBL" id="AFZD01000004">
    <property type="protein sequence ID" value="EHL13930.1"/>
    <property type="molecule type" value="Genomic_DNA"/>
</dbReference>
<dbReference type="SUPFAM" id="SSF56954">
    <property type="entry name" value="Outer membrane efflux proteins (OEP)"/>
    <property type="match status" value="1"/>
</dbReference>